<dbReference type="SMART" id="SM00369">
    <property type="entry name" value="LRR_TYP"/>
    <property type="match status" value="4"/>
</dbReference>
<keyword evidence="1" id="KW-0433">Leucine-rich repeat</keyword>
<sequence length="303" mass="35578">MIRKFFVLSLGILVLNSCPELINKIYAQKYKAEPNQITLDSLYRTKTYHSLKDIPKNIDSVFRLNLSNQNLKKLPPEIFDLVNLQELNVSQNSLSDLEGLEKLNKIQVLNIGMNDFQSFPNEITKLDNLKILKIWWNKIETFPDDFYKKNKLVEELDMTSMFEFDFENNLNKIHLFENLRQLNLGNNQIPDLKIQFSKLKNLEVLGYIRQDSINLKELCIELKNCSNLRIIHLSVNSIKELPNEILLLENLEELNLYKNQIETLPIDIVKMEKLKKISLIGNPVDEIEIKEIEKQMPNTKIIY</sequence>
<keyword evidence="2" id="KW-0677">Repeat</keyword>
<evidence type="ECO:0000313" key="4">
    <source>
        <dbReference type="Proteomes" id="UP001597438"/>
    </source>
</evidence>
<dbReference type="SMART" id="SM00365">
    <property type="entry name" value="LRR_SD22"/>
    <property type="match status" value="4"/>
</dbReference>
<evidence type="ECO:0000256" key="2">
    <source>
        <dbReference type="ARBA" id="ARBA00022737"/>
    </source>
</evidence>
<dbReference type="PROSITE" id="PS51450">
    <property type="entry name" value="LRR"/>
    <property type="match status" value="3"/>
</dbReference>
<dbReference type="InterPro" id="IPR032675">
    <property type="entry name" value="LRR_dom_sf"/>
</dbReference>
<proteinExistence type="predicted"/>
<dbReference type="RefSeq" id="WP_251743179.1">
    <property type="nucleotide sequence ID" value="NZ_JBHUOJ010000003.1"/>
</dbReference>
<protein>
    <submittedName>
        <fullName evidence="3">Leucine-rich repeat domain-containing protein</fullName>
    </submittedName>
</protein>
<dbReference type="Gene3D" id="3.80.10.10">
    <property type="entry name" value="Ribonuclease Inhibitor"/>
    <property type="match status" value="2"/>
</dbReference>
<evidence type="ECO:0000256" key="1">
    <source>
        <dbReference type="ARBA" id="ARBA00022614"/>
    </source>
</evidence>
<dbReference type="InterPro" id="IPR003591">
    <property type="entry name" value="Leu-rich_rpt_typical-subtyp"/>
</dbReference>
<dbReference type="SUPFAM" id="SSF52058">
    <property type="entry name" value="L domain-like"/>
    <property type="match status" value="1"/>
</dbReference>
<dbReference type="Proteomes" id="UP001597438">
    <property type="component" value="Unassembled WGS sequence"/>
</dbReference>
<gene>
    <name evidence="3" type="ORF">ACFSYS_00810</name>
</gene>
<dbReference type="InterPro" id="IPR001611">
    <property type="entry name" value="Leu-rich_rpt"/>
</dbReference>
<dbReference type="InterPro" id="IPR050216">
    <property type="entry name" value="LRR_domain-containing"/>
</dbReference>
<name>A0ABW5X2Q0_9FLAO</name>
<accession>A0ABW5X2Q0</accession>
<reference evidence="4" key="1">
    <citation type="journal article" date="2019" name="Int. J. Syst. Evol. Microbiol.">
        <title>The Global Catalogue of Microorganisms (GCM) 10K type strain sequencing project: providing services to taxonomists for standard genome sequencing and annotation.</title>
        <authorList>
            <consortium name="The Broad Institute Genomics Platform"/>
            <consortium name="The Broad Institute Genome Sequencing Center for Infectious Disease"/>
            <person name="Wu L."/>
            <person name="Ma J."/>
        </authorList>
    </citation>
    <scope>NUCLEOTIDE SEQUENCE [LARGE SCALE GENOMIC DNA]</scope>
    <source>
        <strain evidence="4">KCTC 52925</strain>
    </source>
</reference>
<organism evidence="3 4">
    <name type="scientific">Christiangramia antarctica</name>
    <dbReference type="NCBI Taxonomy" id="2058158"/>
    <lineage>
        <taxon>Bacteria</taxon>
        <taxon>Pseudomonadati</taxon>
        <taxon>Bacteroidota</taxon>
        <taxon>Flavobacteriia</taxon>
        <taxon>Flavobacteriales</taxon>
        <taxon>Flavobacteriaceae</taxon>
        <taxon>Christiangramia</taxon>
    </lineage>
</organism>
<dbReference type="EMBL" id="JBHUOJ010000003">
    <property type="protein sequence ID" value="MFD2831806.1"/>
    <property type="molecule type" value="Genomic_DNA"/>
</dbReference>
<comment type="caution">
    <text evidence="3">The sequence shown here is derived from an EMBL/GenBank/DDBJ whole genome shotgun (WGS) entry which is preliminary data.</text>
</comment>
<keyword evidence="4" id="KW-1185">Reference proteome</keyword>
<dbReference type="PANTHER" id="PTHR48051:SF1">
    <property type="entry name" value="RAS SUPPRESSOR PROTEIN 1"/>
    <property type="match status" value="1"/>
</dbReference>
<evidence type="ECO:0000313" key="3">
    <source>
        <dbReference type="EMBL" id="MFD2831806.1"/>
    </source>
</evidence>
<dbReference type="Pfam" id="PF13855">
    <property type="entry name" value="LRR_8"/>
    <property type="match status" value="2"/>
</dbReference>
<dbReference type="PANTHER" id="PTHR48051">
    <property type="match status" value="1"/>
</dbReference>